<dbReference type="Proteomes" id="UP001268651">
    <property type="component" value="Unassembled WGS sequence"/>
</dbReference>
<dbReference type="RefSeq" id="WP_316661975.1">
    <property type="nucleotide sequence ID" value="NZ_JAWHTF010000003.1"/>
</dbReference>
<accession>A0ABU3U6M6</accession>
<name>A0ABU3U6M6_9FLAO</name>
<comment type="caution">
    <text evidence="2">The sequence shown here is derived from an EMBL/GenBank/DDBJ whole genome shotgun (WGS) entry which is preliminary data.</text>
</comment>
<sequence>MKRLIISVLMLMIATLIFSQGNKSEKENSDVNHDLVKVEKEHSSNAKL</sequence>
<feature type="compositionally biased region" description="Basic and acidic residues" evidence="1">
    <location>
        <begin position="23"/>
        <end position="48"/>
    </location>
</feature>
<reference evidence="2 3" key="1">
    <citation type="submission" date="2023-10" db="EMBL/GenBank/DDBJ databases">
        <title>Marimonas sp. nov. isolated from tidal mud flat.</title>
        <authorList>
            <person name="Jaincy N.J."/>
            <person name="Srinivasan S."/>
            <person name="Lee S.-S."/>
        </authorList>
    </citation>
    <scope>NUCLEOTIDE SEQUENCE [LARGE SCALE GENOMIC DNA]</scope>
    <source>
        <strain evidence="2 3">MJ-SS3</strain>
    </source>
</reference>
<keyword evidence="3" id="KW-1185">Reference proteome</keyword>
<evidence type="ECO:0000256" key="1">
    <source>
        <dbReference type="SAM" id="MobiDB-lite"/>
    </source>
</evidence>
<proteinExistence type="predicted"/>
<evidence type="ECO:0000313" key="2">
    <source>
        <dbReference type="EMBL" id="MDU8886051.1"/>
    </source>
</evidence>
<organism evidence="2 3">
    <name type="scientific">Gilvirhabdus luticola</name>
    <dbReference type="NCBI Taxonomy" id="3079858"/>
    <lineage>
        <taxon>Bacteria</taxon>
        <taxon>Pseudomonadati</taxon>
        <taxon>Bacteroidota</taxon>
        <taxon>Flavobacteriia</taxon>
        <taxon>Flavobacteriales</taxon>
        <taxon>Flavobacteriaceae</taxon>
        <taxon>Gilvirhabdus</taxon>
    </lineage>
</organism>
<gene>
    <name evidence="2" type="ORF">RXV94_07760</name>
</gene>
<dbReference type="EMBL" id="JAWHTF010000003">
    <property type="protein sequence ID" value="MDU8886051.1"/>
    <property type="molecule type" value="Genomic_DNA"/>
</dbReference>
<feature type="region of interest" description="Disordered" evidence="1">
    <location>
        <begin position="22"/>
        <end position="48"/>
    </location>
</feature>
<protein>
    <submittedName>
        <fullName evidence="2">Uncharacterized protein</fullName>
    </submittedName>
</protein>
<evidence type="ECO:0000313" key="3">
    <source>
        <dbReference type="Proteomes" id="UP001268651"/>
    </source>
</evidence>